<dbReference type="InterPro" id="IPR007421">
    <property type="entry name" value="Schlafen_AlbA_2_dom"/>
</dbReference>
<dbReference type="InterPro" id="IPR038475">
    <property type="entry name" value="RecG_C_sf"/>
</dbReference>
<dbReference type="RefSeq" id="WP_377551792.1">
    <property type="nucleotide sequence ID" value="NZ_JBHSBN010000029.1"/>
</dbReference>
<sequence length="472" mass="52228">MAVDVLQVSQADVRKAEILEEGHFIDVKAIDIAPAKLTKTIASFANADGGDVYIGIAEDKVKGVKTWQGFASPEAANGHIQIFEQLFPLGQDFKYEFMRPPTSSRGLVLHVAVQKTVDVKKASDGGVYVRRGAQNLPVKTPEELDRLHRNKGITSFETNTVPVPLDMVANSDVVIGFMLEVVPIAEPLPWLKKQLLVVNEKPTVAAVLLFSDEPQAALPKRSAIKIYRYKTSSSEGSRDTLAFDPVTIEGCLYEQIGAAVNETARLIEQIRVLGDEGLEAIRYPQVTLHEIITNAVLHRDYGIADDVHVRIFDNRVEVESPGRLPAHITPENILNERFSRNGNIVRLINKFPNPPNKDVGEGLNTAFAAMKQLKLAFPVIRQADNSVIVDIKHQRLGSPEEIIMEYLDENPEVTNRKVRELTGIGSENEVKRIFYRLAQANQIERVPGKGGGHAAWRKVPSVEEVGASESLF</sequence>
<feature type="domain" description="Schlafen AlbA-2" evidence="1">
    <location>
        <begin position="21"/>
        <end position="138"/>
    </location>
</feature>
<dbReference type="EMBL" id="JBHSBN010000029">
    <property type="protein sequence ID" value="MFC4109855.1"/>
    <property type="molecule type" value="Genomic_DNA"/>
</dbReference>
<dbReference type="Pfam" id="PF04326">
    <property type="entry name" value="SLFN_AlbA_2"/>
    <property type="match status" value="1"/>
</dbReference>
<dbReference type="Gene3D" id="3.30.950.30">
    <property type="entry name" value="Schlafen, AAA domain"/>
    <property type="match status" value="1"/>
</dbReference>
<evidence type="ECO:0000313" key="3">
    <source>
        <dbReference type="Proteomes" id="UP001595868"/>
    </source>
</evidence>
<keyword evidence="2" id="KW-0547">Nucleotide-binding</keyword>
<dbReference type="Gene3D" id="1.10.10.10">
    <property type="entry name" value="Winged helix-like DNA-binding domain superfamily/Winged helix DNA-binding domain"/>
    <property type="match status" value="1"/>
</dbReference>
<accession>A0ABV8KUN7</accession>
<dbReference type="InterPro" id="IPR038461">
    <property type="entry name" value="Schlafen_AlbA_2_dom_sf"/>
</dbReference>
<dbReference type="Gene3D" id="3.30.565.60">
    <property type="match status" value="1"/>
</dbReference>
<keyword evidence="3" id="KW-1185">Reference proteome</keyword>
<organism evidence="2 3">
    <name type="scientific">Micromonospora zhanjiangensis</name>
    <dbReference type="NCBI Taxonomy" id="1522057"/>
    <lineage>
        <taxon>Bacteria</taxon>
        <taxon>Bacillati</taxon>
        <taxon>Actinomycetota</taxon>
        <taxon>Actinomycetes</taxon>
        <taxon>Micromonosporales</taxon>
        <taxon>Micromonosporaceae</taxon>
        <taxon>Micromonospora</taxon>
    </lineage>
</organism>
<evidence type="ECO:0000313" key="2">
    <source>
        <dbReference type="EMBL" id="MFC4109855.1"/>
    </source>
</evidence>
<dbReference type="Pfam" id="PF13749">
    <property type="entry name" value="HATPase_c_4"/>
    <property type="match status" value="1"/>
</dbReference>
<dbReference type="PANTHER" id="PTHR30595">
    <property type="entry name" value="GLPR-RELATED TRANSCRIPTIONAL REPRESSOR"/>
    <property type="match status" value="1"/>
</dbReference>
<protein>
    <submittedName>
        <fullName evidence="2">ATP-binding protein</fullName>
    </submittedName>
</protein>
<keyword evidence="2" id="KW-0067">ATP-binding</keyword>
<proteinExistence type="predicted"/>
<dbReference type="PANTHER" id="PTHR30595:SF6">
    <property type="entry name" value="SCHLAFEN ALBA-2 DOMAIN-CONTAINING PROTEIN"/>
    <property type="match status" value="1"/>
</dbReference>
<name>A0ABV8KUN7_9ACTN</name>
<gene>
    <name evidence="2" type="ORF">ACFOX0_28490</name>
</gene>
<dbReference type="GO" id="GO:0005524">
    <property type="term" value="F:ATP binding"/>
    <property type="evidence" value="ECO:0007669"/>
    <property type="project" value="UniProtKB-KW"/>
</dbReference>
<comment type="caution">
    <text evidence="2">The sequence shown here is derived from an EMBL/GenBank/DDBJ whole genome shotgun (WGS) entry which is preliminary data.</text>
</comment>
<dbReference type="Proteomes" id="UP001595868">
    <property type="component" value="Unassembled WGS sequence"/>
</dbReference>
<dbReference type="InterPro" id="IPR036388">
    <property type="entry name" value="WH-like_DNA-bd_sf"/>
</dbReference>
<reference evidence="3" key="1">
    <citation type="journal article" date="2019" name="Int. J. Syst. Evol. Microbiol.">
        <title>The Global Catalogue of Microorganisms (GCM) 10K type strain sequencing project: providing services to taxonomists for standard genome sequencing and annotation.</title>
        <authorList>
            <consortium name="The Broad Institute Genomics Platform"/>
            <consortium name="The Broad Institute Genome Sequencing Center for Infectious Disease"/>
            <person name="Wu L."/>
            <person name="Ma J."/>
        </authorList>
    </citation>
    <scope>NUCLEOTIDE SEQUENCE [LARGE SCALE GENOMIC DNA]</scope>
    <source>
        <strain evidence="3">2902at01</strain>
    </source>
</reference>
<evidence type="ECO:0000259" key="1">
    <source>
        <dbReference type="Pfam" id="PF04326"/>
    </source>
</evidence>